<dbReference type="SMART" id="SM00073">
    <property type="entry name" value="HPT"/>
    <property type="match status" value="1"/>
</dbReference>
<dbReference type="Gene3D" id="1.20.120.160">
    <property type="entry name" value="HPT domain"/>
    <property type="match status" value="1"/>
</dbReference>
<dbReference type="InterPro" id="IPR008207">
    <property type="entry name" value="Sig_transdc_His_kin_Hpt_dom"/>
</dbReference>
<dbReference type="SUPFAM" id="SSF47226">
    <property type="entry name" value="Histidine-containing phosphotransfer domain, HPT domain"/>
    <property type="match status" value="1"/>
</dbReference>
<feature type="domain" description="HPt" evidence="3">
    <location>
        <begin position="19"/>
        <end position="112"/>
    </location>
</feature>
<dbReference type="Pfam" id="PF01627">
    <property type="entry name" value="Hpt"/>
    <property type="match status" value="1"/>
</dbReference>
<evidence type="ECO:0000256" key="1">
    <source>
        <dbReference type="ARBA" id="ARBA00023012"/>
    </source>
</evidence>
<proteinExistence type="predicted"/>
<dbReference type="PANTHER" id="PTHR28242">
    <property type="entry name" value="PHOSPHORELAY INTERMEDIATE PROTEIN YPD1"/>
    <property type="match status" value="1"/>
</dbReference>
<keyword evidence="2" id="KW-0597">Phosphoprotein</keyword>
<evidence type="ECO:0000259" key="3">
    <source>
        <dbReference type="PROSITE" id="PS50894"/>
    </source>
</evidence>
<protein>
    <submittedName>
        <fullName evidence="4">Hpt domain-containing protein</fullName>
    </submittedName>
</protein>
<sequence>MSDSHPIDHDTLAALREVMEDDFYHLIETYIGDSEQRLASMQKALAAGNGEEVRRAAHSFKGSCSNLGANGLVSRCQTIEDSAAKGELKGLEHLLVELQNEFNQVKNQLEIYQ</sequence>
<dbReference type="EMBL" id="JAULRT010000052">
    <property type="protein sequence ID" value="MDO3382589.1"/>
    <property type="molecule type" value="Genomic_DNA"/>
</dbReference>
<gene>
    <name evidence="4" type="ORF">QWI16_10435</name>
</gene>
<dbReference type="InterPro" id="IPR036641">
    <property type="entry name" value="HPT_dom_sf"/>
</dbReference>
<keyword evidence="1" id="KW-0902">Two-component regulatory system</keyword>
<dbReference type="PANTHER" id="PTHR28242:SF52">
    <property type="entry name" value="PHOSPHORELAY INTERMEDIATE PROTEIN YPD1"/>
    <property type="match status" value="1"/>
</dbReference>
<name>A0ABT8TES4_9GAMM</name>
<dbReference type="RefSeq" id="WP_302712931.1">
    <property type="nucleotide sequence ID" value="NZ_JAULRT010000052.1"/>
</dbReference>
<reference evidence="4" key="1">
    <citation type="submission" date="2023-07" db="EMBL/GenBank/DDBJ databases">
        <title>Gilvimarinus algae sp. nov., isolated from the surface of Kelp.</title>
        <authorList>
            <person name="Sun Y.Y."/>
            <person name="Gong Y."/>
            <person name="Du Z.J."/>
        </authorList>
    </citation>
    <scope>NUCLEOTIDE SEQUENCE</scope>
    <source>
        <strain evidence="4">SDUM040014</strain>
    </source>
</reference>
<comment type="caution">
    <text evidence="4">The sequence shown here is derived from an EMBL/GenBank/DDBJ whole genome shotgun (WGS) entry which is preliminary data.</text>
</comment>
<dbReference type="Proteomes" id="UP001168380">
    <property type="component" value="Unassembled WGS sequence"/>
</dbReference>
<keyword evidence="5" id="KW-1185">Reference proteome</keyword>
<evidence type="ECO:0000256" key="2">
    <source>
        <dbReference type="PROSITE-ProRule" id="PRU00110"/>
    </source>
</evidence>
<feature type="modified residue" description="Phosphohistidine" evidence="2">
    <location>
        <position position="58"/>
    </location>
</feature>
<organism evidence="4 5">
    <name type="scientific">Gilvimarinus algae</name>
    <dbReference type="NCBI Taxonomy" id="3058037"/>
    <lineage>
        <taxon>Bacteria</taxon>
        <taxon>Pseudomonadati</taxon>
        <taxon>Pseudomonadota</taxon>
        <taxon>Gammaproteobacteria</taxon>
        <taxon>Cellvibrionales</taxon>
        <taxon>Cellvibrionaceae</taxon>
        <taxon>Gilvimarinus</taxon>
    </lineage>
</organism>
<dbReference type="InterPro" id="IPR045871">
    <property type="entry name" value="AHP1-5/YPD1"/>
</dbReference>
<dbReference type="CDD" id="cd00088">
    <property type="entry name" value="HPT"/>
    <property type="match status" value="1"/>
</dbReference>
<evidence type="ECO:0000313" key="4">
    <source>
        <dbReference type="EMBL" id="MDO3382589.1"/>
    </source>
</evidence>
<accession>A0ABT8TES4</accession>
<evidence type="ECO:0000313" key="5">
    <source>
        <dbReference type="Proteomes" id="UP001168380"/>
    </source>
</evidence>
<dbReference type="PROSITE" id="PS50894">
    <property type="entry name" value="HPT"/>
    <property type="match status" value="1"/>
</dbReference>